<dbReference type="OrthoDB" id="6489064at2759"/>
<keyword evidence="6" id="KW-1185">Reference proteome</keyword>
<feature type="non-terminal residue" evidence="5">
    <location>
        <position position="99"/>
    </location>
</feature>
<proteinExistence type="inferred from homology"/>
<dbReference type="SMART" id="SM00737">
    <property type="entry name" value="ML"/>
    <property type="match status" value="1"/>
</dbReference>
<feature type="domain" description="MD-2-related lipid-recognition" evidence="4">
    <location>
        <begin position="1"/>
        <end position="95"/>
    </location>
</feature>
<gene>
    <name evidence="5" type="ORF">ONB1V03_LOCUS20041</name>
</gene>
<evidence type="ECO:0000256" key="3">
    <source>
        <dbReference type="ARBA" id="ARBA00022525"/>
    </source>
</evidence>
<keyword evidence="3" id="KW-0964">Secreted</keyword>
<name>A0A7R9MNG0_9ACAR</name>
<evidence type="ECO:0000256" key="2">
    <source>
        <dbReference type="ARBA" id="ARBA00006370"/>
    </source>
</evidence>
<dbReference type="Pfam" id="PF02221">
    <property type="entry name" value="E1_DerP2_DerF2"/>
    <property type="match status" value="1"/>
</dbReference>
<dbReference type="EMBL" id="OC947587">
    <property type="protein sequence ID" value="CAD7663483.1"/>
    <property type="molecule type" value="Genomic_DNA"/>
</dbReference>
<dbReference type="Gene3D" id="2.60.40.770">
    <property type="match status" value="1"/>
</dbReference>
<dbReference type="AlphaFoldDB" id="A0A7R9MNG0"/>
<evidence type="ECO:0000259" key="4">
    <source>
        <dbReference type="SMART" id="SM00737"/>
    </source>
</evidence>
<feature type="non-terminal residue" evidence="5">
    <location>
        <position position="1"/>
    </location>
</feature>
<dbReference type="GO" id="GO:0005576">
    <property type="term" value="C:extracellular region"/>
    <property type="evidence" value="ECO:0007669"/>
    <property type="project" value="UniProtKB-SubCell"/>
</dbReference>
<evidence type="ECO:0000313" key="5">
    <source>
        <dbReference type="EMBL" id="CAD7663483.1"/>
    </source>
</evidence>
<dbReference type="Proteomes" id="UP000728032">
    <property type="component" value="Unassembled WGS sequence"/>
</dbReference>
<organism evidence="5">
    <name type="scientific">Oppiella nova</name>
    <dbReference type="NCBI Taxonomy" id="334625"/>
    <lineage>
        <taxon>Eukaryota</taxon>
        <taxon>Metazoa</taxon>
        <taxon>Ecdysozoa</taxon>
        <taxon>Arthropoda</taxon>
        <taxon>Chelicerata</taxon>
        <taxon>Arachnida</taxon>
        <taxon>Acari</taxon>
        <taxon>Acariformes</taxon>
        <taxon>Sarcoptiformes</taxon>
        <taxon>Oribatida</taxon>
        <taxon>Brachypylina</taxon>
        <taxon>Oppioidea</taxon>
        <taxon>Oppiidae</taxon>
        <taxon>Oppiella</taxon>
    </lineage>
</organism>
<evidence type="ECO:0000256" key="1">
    <source>
        <dbReference type="ARBA" id="ARBA00004613"/>
    </source>
</evidence>
<accession>A0A7R9MNG0</accession>
<dbReference type="FunFam" id="2.60.40.770:FF:000001">
    <property type="entry name" value="NPC intracellular cholesterol transporter 2"/>
    <property type="match status" value="1"/>
</dbReference>
<comment type="subcellular location">
    <subcellularLocation>
        <location evidence="1">Secreted</location>
    </subcellularLocation>
</comment>
<dbReference type="SUPFAM" id="SSF81296">
    <property type="entry name" value="E set domains"/>
    <property type="match status" value="1"/>
</dbReference>
<dbReference type="InterPro" id="IPR003172">
    <property type="entry name" value="ML_dom"/>
</dbReference>
<sequence length="99" mass="10630">LHKGQKIDVTVEFVANQDTTKAEIDLIAKVGELELPIPAPDKDACHFMKCPIKKGDTVTLKYPVTIPAIAPTIEADVTAKLKGEHGDLVCGTVHGDIKD</sequence>
<protein>
    <recommendedName>
        <fullName evidence="4">MD-2-related lipid-recognition domain-containing protein</fullName>
    </recommendedName>
</protein>
<dbReference type="EMBL" id="CAJPVJ010032762">
    <property type="protein sequence ID" value="CAG2180620.1"/>
    <property type="molecule type" value="Genomic_DNA"/>
</dbReference>
<evidence type="ECO:0000313" key="6">
    <source>
        <dbReference type="Proteomes" id="UP000728032"/>
    </source>
</evidence>
<dbReference type="InterPro" id="IPR014756">
    <property type="entry name" value="Ig_E-set"/>
</dbReference>
<reference evidence="5" key="1">
    <citation type="submission" date="2020-11" db="EMBL/GenBank/DDBJ databases">
        <authorList>
            <person name="Tran Van P."/>
        </authorList>
    </citation>
    <scope>NUCLEOTIDE SEQUENCE</scope>
</reference>
<comment type="similarity">
    <text evidence="2">Belongs to the NPC2 family.</text>
</comment>